<proteinExistence type="predicted"/>
<evidence type="ECO:0008006" key="3">
    <source>
        <dbReference type="Google" id="ProtNLM"/>
    </source>
</evidence>
<protein>
    <recommendedName>
        <fullName evidence="3">Transcriptional regulator</fullName>
    </recommendedName>
</protein>
<accession>A0ABN7TG58</accession>
<dbReference type="InterPro" id="IPR014938">
    <property type="entry name" value="YfhH-like"/>
</dbReference>
<reference evidence="1 2" key="1">
    <citation type="submission" date="2021-06" db="EMBL/GenBank/DDBJ databases">
        <authorList>
            <person name="Criscuolo A."/>
        </authorList>
    </citation>
    <scope>NUCLEOTIDE SEQUENCE [LARGE SCALE GENOMIC DNA]</scope>
    <source>
        <strain evidence="2">CIP 111802</strain>
    </source>
</reference>
<keyword evidence="2" id="KW-1185">Reference proteome</keyword>
<evidence type="ECO:0000313" key="2">
    <source>
        <dbReference type="Proteomes" id="UP000730618"/>
    </source>
</evidence>
<gene>
    <name evidence="1" type="ORF">PAECIP111802_00775</name>
</gene>
<sequence length="136" mass="15862">MNSFRHRQTKNGTIRLKIGQQNHKQVDLRIISLGGDITSMKRLYSQMSRTELEEEMKQLREEMGRAEFPSQKAILERKYYTAMAYTLNPDDFPPGLYKVEHVQLPFEVRYLNGIMAWGTVGNDTEASYLISMLTRL</sequence>
<organism evidence="1 2">
    <name type="scientific">Paenibacillus allorhizosphaerae</name>
    <dbReference type="NCBI Taxonomy" id="2849866"/>
    <lineage>
        <taxon>Bacteria</taxon>
        <taxon>Bacillati</taxon>
        <taxon>Bacillota</taxon>
        <taxon>Bacilli</taxon>
        <taxon>Bacillales</taxon>
        <taxon>Paenibacillaceae</taxon>
        <taxon>Paenibacillus</taxon>
    </lineage>
</organism>
<name>A0ABN7TG58_9BACL</name>
<comment type="caution">
    <text evidence="1">The sequence shown here is derived from an EMBL/GenBank/DDBJ whole genome shotgun (WGS) entry which is preliminary data.</text>
</comment>
<dbReference type="EMBL" id="CAJVCE010000002">
    <property type="protein sequence ID" value="CAG7621961.1"/>
    <property type="molecule type" value="Genomic_DNA"/>
</dbReference>
<dbReference type="Proteomes" id="UP000730618">
    <property type="component" value="Unassembled WGS sequence"/>
</dbReference>
<dbReference type="Pfam" id="PF08838">
    <property type="entry name" value="DUF1811"/>
    <property type="match status" value="1"/>
</dbReference>
<evidence type="ECO:0000313" key="1">
    <source>
        <dbReference type="EMBL" id="CAG7621961.1"/>
    </source>
</evidence>